<gene>
    <name evidence="2" type="ORF">K443DRAFT_671626</name>
</gene>
<dbReference type="EMBL" id="KN838539">
    <property type="protein sequence ID" value="KIK09123.1"/>
    <property type="molecule type" value="Genomic_DNA"/>
</dbReference>
<feature type="region of interest" description="Disordered" evidence="1">
    <location>
        <begin position="96"/>
        <end position="161"/>
    </location>
</feature>
<feature type="compositionally biased region" description="Low complexity" evidence="1">
    <location>
        <begin position="131"/>
        <end position="143"/>
    </location>
</feature>
<accession>A0A0C9YMB1</accession>
<evidence type="ECO:0000313" key="2">
    <source>
        <dbReference type="EMBL" id="KIK09123.1"/>
    </source>
</evidence>
<name>A0A0C9YMB1_9AGAR</name>
<dbReference type="HOGENOM" id="CLU_132760_0_0_1"/>
<reference evidence="3" key="2">
    <citation type="submission" date="2015-01" db="EMBL/GenBank/DDBJ databases">
        <title>Evolutionary Origins and Diversification of the Mycorrhizal Mutualists.</title>
        <authorList>
            <consortium name="DOE Joint Genome Institute"/>
            <consortium name="Mycorrhizal Genomics Consortium"/>
            <person name="Kohler A."/>
            <person name="Kuo A."/>
            <person name="Nagy L.G."/>
            <person name="Floudas D."/>
            <person name="Copeland A."/>
            <person name="Barry K.W."/>
            <person name="Cichocki N."/>
            <person name="Veneault-Fourrey C."/>
            <person name="LaButti K."/>
            <person name="Lindquist E.A."/>
            <person name="Lipzen A."/>
            <person name="Lundell T."/>
            <person name="Morin E."/>
            <person name="Murat C."/>
            <person name="Riley R."/>
            <person name="Ohm R."/>
            <person name="Sun H."/>
            <person name="Tunlid A."/>
            <person name="Henrissat B."/>
            <person name="Grigoriev I.V."/>
            <person name="Hibbett D.S."/>
            <person name="Martin F."/>
        </authorList>
    </citation>
    <scope>NUCLEOTIDE SEQUENCE [LARGE SCALE GENOMIC DNA]</scope>
    <source>
        <strain evidence="3">LaAM-08-1</strain>
    </source>
</reference>
<evidence type="ECO:0000313" key="3">
    <source>
        <dbReference type="Proteomes" id="UP000054477"/>
    </source>
</evidence>
<sequence>MAFTYRNGPVVPADIITYKHAGKLVYVKPAENYELALDFAQKEFPEELAHVPRERIMFTISVNVQGERRHVRISESAWPGTVGRLLRGEVIDVGLRPDPSAVIPPPQYLEVPSKETAVVQPKPKSVRHSRSTPSSRSHSPAPSNQSDKGSSTRIRSWFGGK</sequence>
<dbReference type="OrthoDB" id="3198848at2759"/>
<organism evidence="2 3">
    <name type="scientific">Laccaria amethystina LaAM-08-1</name>
    <dbReference type="NCBI Taxonomy" id="1095629"/>
    <lineage>
        <taxon>Eukaryota</taxon>
        <taxon>Fungi</taxon>
        <taxon>Dikarya</taxon>
        <taxon>Basidiomycota</taxon>
        <taxon>Agaricomycotina</taxon>
        <taxon>Agaricomycetes</taxon>
        <taxon>Agaricomycetidae</taxon>
        <taxon>Agaricales</taxon>
        <taxon>Agaricineae</taxon>
        <taxon>Hydnangiaceae</taxon>
        <taxon>Laccaria</taxon>
    </lineage>
</organism>
<keyword evidence="3" id="KW-1185">Reference proteome</keyword>
<protein>
    <submittedName>
        <fullName evidence="2">Uncharacterized protein</fullName>
    </submittedName>
</protein>
<reference evidence="2 3" key="1">
    <citation type="submission" date="2014-04" db="EMBL/GenBank/DDBJ databases">
        <authorList>
            <consortium name="DOE Joint Genome Institute"/>
            <person name="Kuo A."/>
            <person name="Kohler A."/>
            <person name="Nagy L.G."/>
            <person name="Floudas D."/>
            <person name="Copeland A."/>
            <person name="Barry K.W."/>
            <person name="Cichocki N."/>
            <person name="Veneault-Fourrey C."/>
            <person name="LaButti K."/>
            <person name="Lindquist E.A."/>
            <person name="Lipzen A."/>
            <person name="Lundell T."/>
            <person name="Morin E."/>
            <person name="Murat C."/>
            <person name="Sun H."/>
            <person name="Tunlid A."/>
            <person name="Henrissat B."/>
            <person name="Grigoriev I.V."/>
            <person name="Hibbett D.S."/>
            <person name="Martin F."/>
            <person name="Nordberg H.P."/>
            <person name="Cantor M.N."/>
            <person name="Hua S.X."/>
        </authorList>
    </citation>
    <scope>NUCLEOTIDE SEQUENCE [LARGE SCALE GENOMIC DNA]</scope>
    <source>
        <strain evidence="2 3">LaAM-08-1</strain>
    </source>
</reference>
<dbReference type="Proteomes" id="UP000054477">
    <property type="component" value="Unassembled WGS sequence"/>
</dbReference>
<evidence type="ECO:0000256" key="1">
    <source>
        <dbReference type="SAM" id="MobiDB-lite"/>
    </source>
</evidence>
<proteinExistence type="predicted"/>
<feature type="compositionally biased region" description="Polar residues" evidence="1">
    <location>
        <begin position="144"/>
        <end position="154"/>
    </location>
</feature>
<dbReference type="AlphaFoldDB" id="A0A0C9YMB1"/>